<gene>
    <name evidence="3" type="primary">Gp1ba</name>
    <name evidence="3" type="ORF">SNEC2469_LOCUS2059</name>
</gene>
<comment type="caution">
    <text evidence="3">The sequence shown here is derived from an EMBL/GenBank/DDBJ whole genome shotgun (WGS) entry which is preliminary data.</text>
</comment>
<accession>A0A812JMJ1</accession>
<sequence>MRLCLWAAVLGLARCTNVSVGITLPTVNTTNTAAAVSKGGIAAAAAEASGASKDEVIQNAAMIAGQAAAEDARTAGEPEVRVEAQAANAAQAAALRAGATGNEAAEAGGETAVLVAGQVSAPPLLLADAFSIVNGTHCLNWWGDGCAAITDHDACLSSRDGGDLAEINGVKVFGEPCVWCGGEKCGATDSLCVPRNEGSTLHSGMEVASCTGGSGLSETSAAQWSEIPASLKAGGFPQRELFFVPKKSQSGAGKAAGGACRGASAEDASNLDPTKRNYYATWTAATLKECLEICSWKQDCTGVEFSQNHSYCEVWNVPIHFTDPTAGIYECYVAYPESGQPDGIKWRASGGLSTESIAEPTSSNLTLEVVLGAVILLGIVVAILFACRRWKKTPRKAKAEAARKRGLDIDQHAGDAVGSGDEMQPLVNGAFDYSSPTSVASRQGMGDPLGTNLRGLVAFDNHSAAYEPLAQGGQPMAECLDSCPDHKSSKEAARFRELAQLQANAQARFGYADGVAGGSGVPANL</sequence>
<evidence type="ECO:0000256" key="1">
    <source>
        <dbReference type="SAM" id="Phobius"/>
    </source>
</evidence>
<dbReference type="OrthoDB" id="437856at2759"/>
<keyword evidence="1" id="KW-1133">Transmembrane helix</keyword>
<keyword evidence="1" id="KW-0472">Membrane</keyword>
<keyword evidence="4" id="KW-1185">Reference proteome</keyword>
<dbReference type="AlphaFoldDB" id="A0A812JMJ1"/>
<keyword evidence="2" id="KW-0732">Signal</keyword>
<evidence type="ECO:0000256" key="2">
    <source>
        <dbReference type="SAM" id="SignalP"/>
    </source>
</evidence>
<feature type="transmembrane region" description="Helical" evidence="1">
    <location>
        <begin position="369"/>
        <end position="387"/>
    </location>
</feature>
<evidence type="ECO:0000313" key="4">
    <source>
        <dbReference type="Proteomes" id="UP000601435"/>
    </source>
</evidence>
<reference evidence="3" key="1">
    <citation type="submission" date="2021-02" db="EMBL/GenBank/DDBJ databases">
        <authorList>
            <person name="Dougan E. K."/>
            <person name="Rhodes N."/>
            <person name="Thang M."/>
            <person name="Chan C."/>
        </authorList>
    </citation>
    <scope>NUCLEOTIDE SEQUENCE</scope>
</reference>
<organism evidence="3 4">
    <name type="scientific">Symbiodinium necroappetens</name>
    <dbReference type="NCBI Taxonomy" id="1628268"/>
    <lineage>
        <taxon>Eukaryota</taxon>
        <taxon>Sar</taxon>
        <taxon>Alveolata</taxon>
        <taxon>Dinophyceae</taxon>
        <taxon>Suessiales</taxon>
        <taxon>Symbiodiniaceae</taxon>
        <taxon>Symbiodinium</taxon>
    </lineage>
</organism>
<feature type="signal peptide" evidence="2">
    <location>
        <begin position="1"/>
        <end position="15"/>
    </location>
</feature>
<keyword evidence="1" id="KW-0812">Transmembrane</keyword>
<proteinExistence type="predicted"/>
<protein>
    <submittedName>
        <fullName evidence="3">Gp1ba protein</fullName>
    </submittedName>
</protein>
<name>A0A812JMJ1_9DINO</name>
<dbReference type="EMBL" id="CAJNJA010006409">
    <property type="protein sequence ID" value="CAE7209895.1"/>
    <property type="molecule type" value="Genomic_DNA"/>
</dbReference>
<dbReference type="Proteomes" id="UP000601435">
    <property type="component" value="Unassembled WGS sequence"/>
</dbReference>
<evidence type="ECO:0000313" key="3">
    <source>
        <dbReference type="EMBL" id="CAE7209895.1"/>
    </source>
</evidence>
<feature type="chain" id="PRO_5032534647" evidence="2">
    <location>
        <begin position="16"/>
        <end position="525"/>
    </location>
</feature>